<comment type="similarity">
    <text evidence="1">Belongs to the glycosyltransferase 28 family.</text>
</comment>
<dbReference type="GO" id="GO:0016020">
    <property type="term" value="C:membrane"/>
    <property type="evidence" value="ECO:0007669"/>
    <property type="project" value="GOC"/>
</dbReference>
<reference evidence="6" key="1">
    <citation type="submission" date="2022-12" db="EMBL/GenBank/DDBJ databases">
        <title>Draft genome sequence of the thermophilic strain Brevibacillus thermoruber HT42, isolated from Los Humeros, Puebla, Mexico, with biotechnological potential.</title>
        <authorList>
            <person name="Lara Sanchez J."/>
            <person name="Solis Palacios R."/>
            <person name="Bustos Baena A.S."/>
            <person name="Ruz Baez A.E."/>
            <person name="Espinosa Luna G."/>
            <person name="Oliart Ros R.M."/>
        </authorList>
    </citation>
    <scope>NUCLEOTIDE SEQUENCE</scope>
    <source>
        <strain evidence="6">HT42</strain>
    </source>
</reference>
<organism evidence="6 7">
    <name type="scientific">Brevibacillus thermoruber</name>
    <dbReference type="NCBI Taxonomy" id="33942"/>
    <lineage>
        <taxon>Bacteria</taxon>
        <taxon>Bacillati</taxon>
        <taxon>Bacillota</taxon>
        <taxon>Bacilli</taxon>
        <taxon>Bacillales</taxon>
        <taxon>Paenibacillaceae</taxon>
        <taxon>Brevibacillus</taxon>
    </lineage>
</organism>
<evidence type="ECO:0000313" key="7">
    <source>
        <dbReference type="Proteomes" id="UP001151071"/>
    </source>
</evidence>
<keyword evidence="7" id="KW-1185">Reference proteome</keyword>
<dbReference type="InterPro" id="IPR001296">
    <property type="entry name" value="Glyco_trans_1"/>
</dbReference>
<evidence type="ECO:0000256" key="2">
    <source>
        <dbReference type="ARBA" id="ARBA00022676"/>
    </source>
</evidence>
<dbReference type="InterPro" id="IPR009695">
    <property type="entry name" value="Diacylglyc_glucosyltr_N"/>
</dbReference>
<dbReference type="Pfam" id="PF06925">
    <property type="entry name" value="MGDG_synth"/>
    <property type="match status" value="1"/>
</dbReference>
<evidence type="ECO:0000256" key="1">
    <source>
        <dbReference type="ARBA" id="ARBA00006962"/>
    </source>
</evidence>
<dbReference type="InterPro" id="IPR050519">
    <property type="entry name" value="Glycosyltransf_28_UgtP"/>
</dbReference>
<evidence type="ECO:0000256" key="3">
    <source>
        <dbReference type="ARBA" id="ARBA00022679"/>
    </source>
</evidence>
<protein>
    <submittedName>
        <fullName evidence="6">Glycosyl transferase</fullName>
    </submittedName>
</protein>
<feature type="domain" description="Diacylglycerol glucosyltransferase N-terminal" evidence="5">
    <location>
        <begin position="18"/>
        <end position="183"/>
    </location>
</feature>
<dbReference type="SUPFAM" id="SSF53756">
    <property type="entry name" value="UDP-Glycosyltransferase/glycogen phosphorylase"/>
    <property type="match status" value="1"/>
</dbReference>
<dbReference type="EMBL" id="JAPYYP010000016">
    <property type="protein sequence ID" value="MDA5109418.1"/>
    <property type="molecule type" value="Genomic_DNA"/>
</dbReference>
<keyword evidence="2" id="KW-0328">Glycosyltransferase</keyword>
<sequence>MNGKRLLVVTEEWAGSGHRMAAEALREAAVERCPGVYARVEGGLQSASPALRELSRFFYGQMLRYSPMLWQRLYDREQMWGTALAKPMGAFLARRLLRELLEREQPDVVAATHAYCLSALAHAKQKAGKRFRLVSIPTDFHVNRFWVHPEIDAYVVAHERLAELLERRHGVAREKIRVYGIPVRPAFAAAAREEKASWKERTGLSPDRFTVLVSGGEGGHGGMEEVVRSLLDVTEPLHIVVIVGKNEPIRQRLSLVAERPHPLHRLVVKGYEPSIWEWIGAADAYVTKPGGISCAEALALRTPLILYRPLPGQERHNLSFLLGQQAAVWAEKPEEIAAMIVRWRRRPEEREEMVRRMDALRQPDAARRIADYLLTL</sequence>
<gene>
    <name evidence="6" type="ORF">O3V59_13685</name>
</gene>
<feature type="domain" description="Glycosyl transferase family 1" evidence="4">
    <location>
        <begin position="199"/>
        <end position="355"/>
    </location>
</feature>
<evidence type="ECO:0000259" key="5">
    <source>
        <dbReference type="Pfam" id="PF06925"/>
    </source>
</evidence>
<dbReference type="PANTHER" id="PTHR43025">
    <property type="entry name" value="MONOGALACTOSYLDIACYLGLYCEROL SYNTHASE"/>
    <property type="match status" value="1"/>
</dbReference>
<dbReference type="AlphaFoldDB" id="A0A9X3TT88"/>
<dbReference type="Proteomes" id="UP001151071">
    <property type="component" value="Unassembled WGS sequence"/>
</dbReference>
<dbReference type="PANTHER" id="PTHR43025:SF3">
    <property type="entry name" value="MONOGALACTOSYLDIACYLGLYCEROL SYNTHASE 1, CHLOROPLASTIC"/>
    <property type="match status" value="1"/>
</dbReference>
<accession>A0A9X3TT88</accession>
<proteinExistence type="inferred from homology"/>
<dbReference type="RefSeq" id="WP_029099757.1">
    <property type="nucleotide sequence ID" value="NZ_JAPYYP010000016.1"/>
</dbReference>
<evidence type="ECO:0000313" key="6">
    <source>
        <dbReference type="EMBL" id="MDA5109418.1"/>
    </source>
</evidence>
<dbReference type="GO" id="GO:0016758">
    <property type="term" value="F:hexosyltransferase activity"/>
    <property type="evidence" value="ECO:0007669"/>
    <property type="project" value="InterPro"/>
</dbReference>
<comment type="caution">
    <text evidence="6">The sequence shown here is derived from an EMBL/GenBank/DDBJ whole genome shotgun (WGS) entry which is preliminary data.</text>
</comment>
<dbReference type="Pfam" id="PF00534">
    <property type="entry name" value="Glycos_transf_1"/>
    <property type="match status" value="1"/>
</dbReference>
<evidence type="ECO:0000259" key="4">
    <source>
        <dbReference type="Pfam" id="PF00534"/>
    </source>
</evidence>
<name>A0A9X3TT88_9BACL</name>
<keyword evidence="3 6" id="KW-0808">Transferase</keyword>
<dbReference type="GO" id="GO:0009247">
    <property type="term" value="P:glycolipid biosynthetic process"/>
    <property type="evidence" value="ECO:0007669"/>
    <property type="project" value="InterPro"/>
</dbReference>
<dbReference type="Gene3D" id="3.40.50.2000">
    <property type="entry name" value="Glycogen Phosphorylase B"/>
    <property type="match status" value="1"/>
</dbReference>